<name>A0ABQ1VX02_9BACT</name>
<comment type="caution">
    <text evidence="1">The sequence shown here is derived from an EMBL/GenBank/DDBJ whole genome shotgun (WGS) entry which is preliminary data.</text>
</comment>
<dbReference type="RefSeq" id="WP_188499979.1">
    <property type="nucleotide sequence ID" value="NZ_BMFP01000001.1"/>
</dbReference>
<reference evidence="2" key="1">
    <citation type="journal article" date="2019" name="Int. J. Syst. Evol. Microbiol.">
        <title>The Global Catalogue of Microorganisms (GCM) 10K type strain sequencing project: providing services to taxonomists for standard genome sequencing and annotation.</title>
        <authorList>
            <consortium name="The Broad Institute Genomics Platform"/>
            <consortium name="The Broad Institute Genome Sequencing Center for Infectious Disease"/>
            <person name="Wu L."/>
            <person name="Ma J."/>
        </authorList>
    </citation>
    <scope>NUCLEOTIDE SEQUENCE [LARGE SCALE GENOMIC DNA]</scope>
    <source>
        <strain evidence="2">CGMCC 1.12749</strain>
    </source>
</reference>
<sequence length="122" mass="13485">MEDQINRDMALFEQVCEINELDPKAIKEEAHRRFPDEFKNGVSPERLIWTAFDHRASALISSVTQEAARHESKKTDQAYTIDGDPAAPAFVINEDAIRSQYSAATAAAIIDALGQVQLPVTG</sequence>
<accession>A0ABQ1VX02</accession>
<dbReference type="EMBL" id="BMFP01000001">
    <property type="protein sequence ID" value="GGG03634.1"/>
    <property type="molecule type" value="Genomic_DNA"/>
</dbReference>
<gene>
    <name evidence="1" type="ORF">GCM10011323_05600</name>
</gene>
<proteinExistence type="predicted"/>
<evidence type="ECO:0000313" key="1">
    <source>
        <dbReference type="EMBL" id="GGG03634.1"/>
    </source>
</evidence>
<evidence type="ECO:0000313" key="2">
    <source>
        <dbReference type="Proteomes" id="UP000634043"/>
    </source>
</evidence>
<keyword evidence="2" id="KW-1185">Reference proteome</keyword>
<organism evidence="1 2">
    <name type="scientific">Pontibacter amylolyticus</name>
    <dbReference type="NCBI Taxonomy" id="1424080"/>
    <lineage>
        <taxon>Bacteria</taxon>
        <taxon>Pseudomonadati</taxon>
        <taxon>Bacteroidota</taxon>
        <taxon>Cytophagia</taxon>
        <taxon>Cytophagales</taxon>
        <taxon>Hymenobacteraceae</taxon>
        <taxon>Pontibacter</taxon>
    </lineage>
</organism>
<dbReference type="Proteomes" id="UP000634043">
    <property type="component" value="Unassembled WGS sequence"/>
</dbReference>
<protein>
    <submittedName>
        <fullName evidence="1">Uncharacterized protein</fullName>
    </submittedName>
</protein>